<keyword evidence="3" id="KW-0031">Aminopeptidase</keyword>
<keyword evidence="1" id="KW-1133">Transmembrane helix</keyword>
<feature type="transmembrane region" description="Helical" evidence="1">
    <location>
        <begin position="61"/>
        <end position="84"/>
    </location>
</feature>
<feature type="transmembrane region" description="Helical" evidence="1">
    <location>
        <begin position="324"/>
        <end position="347"/>
    </location>
</feature>
<name>A0ABY7RTV2_9FLAO</name>
<dbReference type="Gene3D" id="1.10.390.10">
    <property type="entry name" value="Neutral Protease Domain 2"/>
    <property type="match status" value="1"/>
</dbReference>
<feature type="transmembrane region" description="Helical" evidence="1">
    <location>
        <begin position="105"/>
        <end position="133"/>
    </location>
</feature>
<dbReference type="Proteomes" id="UP001202717">
    <property type="component" value="Chromosome"/>
</dbReference>
<dbReference type="RefSeq" id="WP_249996706.1">
    <property type="nucleotide sequence ID" value="NZ_CP116221.1"/>
</dbReference>
<reference evidence="3 4" key="1">
    <citation type="submission" date="2023-01" db="EMBL/GenBank/DDBJ databases">
        <title>Psychroserpens ponticola sp. nov., isolated from seawater.</title>
        <authorList>
            <person name="Kristyanto S."/>
            <person name="Jung J."/>
            <person name="Kim J.M."/>
            <person name="Jeon C.O."/>
        </authorList>
    </citation>
    <scope>NUCLEOTIDE SEQUENCE [LARGE SCALE GENOMIC DNA]</scope>
    <source>
        <strain evidence="3 4">MSW6</strain>
    </source>
</reference>
<dbReference type="SUPFAM" id="SSF55486">
    <property type="entry name" value="Metalloproteases ('zincins'), catalytic domain"/>
    <property type="match status" value="1"/>
</dbReference>
<feature type="transmembrane region" description="Helical" evidence="1">
    <location>
        <begin position="367"/>
        <end position="387"/>
    </location>
</feature>
<keyword evidence="3" id="KW-0378">Hydrolase</keyword>
<feature type="transmembrane region" description="Helical" evidence="1">
    <location>
        <begin position="572"/>
        <end position="592"/>
    </location>
</feature>
<keyword evidence="3" id="KW-0645">Protease</keyword>
<keyword evidence="4" id="KW-1185">Reference proteome</keyword>
<evidence type="ECO:0000313" key="4">
    <source>
        <dbReference type="Proteomes" id="UP001202717"/>
    </source>
</evidence>
<feature type="transmembrane region" description="Helical" evidence="1">
    <location>
        <begin position="248"/>
        <end position="265"/>
    </location>
</feature>
<evidence type="ECO:0000313" key="3">
    <source>
        <dbReference type="EMBL" id="WCO00393.1"/>
    </source>
</evidence>
<feature type="transmembrane region" description="Helical" evidence="1">
    <location>
        <begin position="533"/>
        <end position="551"/>
    </location>
</feature>
<organism evidence="3 4">
    <name type="scientific">Psychroserpens ponticola</name>
    <dbReference type="NCBI Taxonomy" id="2932268"/>
    <lineage>
        <taxon>Bacteria</taxon>
        <taxon>Pseudomonadati</taxon>
        <taxon>Bacteroidota</taxon>
        <taxon>Flavobacteriia</taxon>
        <taxon>Flavobacteriales</taxon>
        <taxon>Flavobacteriaceae</taxon>
        <taxon>Psychroserpens</taxon>
    </lineage>
</organism>
<feature type="transmembrane region" description="Helical" evidence="1">
    <location>
        <begin position="179"/>
        <end position="196"/>
    </location>
</feature>
<evidence type="ECO:0000256" key="1">
    <source>
        <dbReference type="SAM" id="Phobius"/>
    </source>
</evidence>
<dbReference type="InterPro" id="IPR027268">
    <property type="entry name" value="Peptidase_M4/M1_CTD_sf"/>
</dbReference>
<feature type="transmembrane region" description="Helical" evidence="1">
    <location>
        <begin position="482"/>
        <end position="505"/>
    </location>
</feature>
<feature type="domain" description="Peptidase M1 membrane alanine aminopeptidase" evidence="2">
    <location>
        <begin position="884"/>
        <end position="1073"/>
    </location>
</feature>
<accession>A0ABY7RTV2</accession>
<dbReference type="InterPro" id="IPR014782">
    <property type="entry name" value="Peptidase_M1_dom"/>
</dbReference>
<proteinExistence type="predicted"/>
<dbReference type="Pfam" id="PF01433">
    <property type="entry name" value="Peptidase_M1"/>
    <property type="match status" value="1"/>
</dbReference>
<feature type="transmembrane region" description="Helical" evidence="1">
    <location>
        <begin position="20"/>
        <end position="41"/>
    </location>
</feature>
<dbReference type="GO" id="GO:0004177">
    <property type="term" value="F:aminopeptidase activity"/>
    <property type="evidence" value="ECO:0007669"/>
    <property type="project" value="UniProtKB-KW"/>
</dbReference>
<keyword evidence="1" id="KW-0812">Transmembrane</keyword>
<protein>
    <submittedName>
        <fullName evidence="3">M1 family aminopeptidase</fullName>
    </submittedName>
</protein>
<feature type="transmembrane region" description="Helical" evidence="1">
    <location>
        <begin position="458"/>
        <end position="475"/>
    </location>
</feature>
<feature type="transmembrane region" description="Helical" evidence="1">
    <location>
        <begin position="414"/>
        <end position="438"/>
    </location>
</feature>
<gene>
    <name evidence="3" type="ORF">MUN68_009960</name>
</gene>
<sequence length="1216" mass="139546">MFSTIFFHELKYWFNKPAFYIYMAIFFALALFFSATTAGIFDSITATTGSSRIVNSPSGVTGLFNGLTVFIFFLFPSIIGVSVYRDYKSEMHTILYSYPFSKGSYLFAKFFSSILIVTCIVLVIGLGMFIGFRMPGTNSELVTAFDFKSYFDAYWLFILPNILLFGAIVFAVVTFSRNIAAGFITVILLLFVQGVTESLLSDPDNRYVAGLLDPFGAAASDYYTRYWTVSEQNELHIPIKELILYNRLLWLGVASLIFGLVYKFFQFSQNAVSFLLFKKEKGERATKRNFGGITRINLPKVNFDYSILQNIKTTWKLSNIDFKYIVKSWAFISIVLVGLIIVLIALADVGNPYATPTYPKTWRMLRSGGAFVIAINICTFLYAGMLVNRSKTTRINFLIDVTPIPNWSLFLSKFIAIVKMQILLLAVIMVAGILFQIYKGYYDFEFGLYIKELFGLKLINYVLWAFLALAIQTLIRNPYLGLFVLIVISIGIPFLSLAGIEQAIFKYNEGPGFRYDDMNGYGDSLGRYLLYKSYWFLSGLILLIVTALFWVRGLPHSFKERLSIAKSRFSTPVAITLVVLLIGFFSLGYSIYKETNIDNVRYSSKETEQLRVDWEKTYKKFENYAQPRVVSVKVDVDIFPKKRDFAASGEYLMINKTNEAIDSIFVNHNDYLSTFEFDRDNELVKEDTIFNFNIYELKRPLVPGDTMTLNFTVKNQANTLINNNSPVLTNGTFINNMQLFPSLGYSGGNELTDDKTRKKFDLPPNELKPHPSDSTALGNTYIAKDSDWIDFETTVSTSEDQIAIAPGYLQKEWTENGRRYFHYKMDSKILNFYAYNSADYEVKRDKWKDVDLEIYYHKGHEYNLERMMDGMKASLEYNSENFSPYQHRQLRIVEFPSGGFAQSFPNTIPFGGDTGFIADVDDSDEGGIDYTYAITVHEVAHQWWAHQVIGADVLGATMLSESLSEYVSLKVLEKELGKPQMRKFLKKSLDDYLTQRTFESKREKALMYNDGQGYIRYQKGSLVFYALSDYIGERVLNDALKTYVEKVKFQEAPYTTSIDMVNHIKAVTPDSLQYVIKDMFETITLYDNRIVDVTSTEMDNGKFKVDIEFNVSKYRNDEKGKRFYSEIGRDSISYLAEGKKRPLLSVKLEDYIDIGIFAEDEIDGKKKERILYLQKHKITEINNKLSIIVDEKPNEVGVDPFNILIDTRSDDNRQRL</sequence>
<dbReference type="EMBL" id="CP116221">
    <property type="protein sequence ID" value="WCO00393.1"/>
    <property type="molecule type" value="Genomic_DNA"/>
</dbReference>
<feature type="transmembrane region" description="Helical" evidence="1">
    <location>
        <begin position="153"/>
        <end position="172"/>
    </location>
</feature>
<evidence type="ECO:0000259" key="2">
    <source>
        <dbReference type="Pfam" id="PF01433"/>
    </source>
</evidence>
<keyword evidence="1" id="KW-0472">Membrane</keyword>